<dbReference type="InterPro" id="IPR001619">
    <property type="entry name" value="Sec1-like"/>
</dbReference>
<dbReference type="InterPro" id="IPR027482">
    <property type="entry name" value="Sec1-like_dom2"/>
</dbReference>
<dbReference type="InterPro" id="IPR043127">
    <property type="entry name" value="Sec-1-like_dom3a"/>
</dbReference>
<dbReference type="InterPro" id="IPR036045">
    <property type="entry name" value="Sec1-like_sf"/>
</dbReference>
<dbReference type="InterPro" id="IPR039542">
    <property type="entry name" value="Erv_N"/>
</dbReference>
<sequence>MDVTKAVETYVTRMVSTPNAMKVLLLDSHTTPIISLASTQSTLLSHQVYLTDRIDNKKRDRMPHMKCVCFLQAHEDSLGALESELREPKYGEYYLYFSNILTKVAIERLAEVDEYEVVKEVQEFFADYVPLLPCLFSLNHTPTAAKPLYGSTPNLWNAKALESTIQGIVAVLLSLKKKPVIRYEKMSGMARKLGVEVQHRIQAEKSLFDFHPAQVPPLLLILDRRNDPVTPLLSQWTYQAMVHELLGIHNGRVDLTLVPDIRPELSEITLTTATDPFFQAHYLATFGDLGGSLKSYVQSYQTRSLAHSPSSINSISDMKRFVEEYPEFRKLGGNVSKHVALVGELSRLVGRDKLLEVGEVEQGLATSSGADFRDVQAIITDNGVPAWNKLRAVVLFALRYQKTQTSNIASLINLLLANGVPREDVRLVYVFLNIAGADQRQDDLFSTESLLAKGRSALKGLKGVENVYTQHTPHLSQTLEHLLKGKLKETSYPFLEVAGPNATLQRPQDVIIFIIGGTTYEEARAITLFNQDPVAASNGGVQTATGTRILLGGTCVHNSSTYLEMIRSAATGFPVSVYEPPPESASNAPALNLNLGGVNTTEDVKVKTRTGAFLTILSAAIILAFTTMEFLDYRRITIDTSIVVDKSRGEKLTVNMNITFPRVPCYLLSLDVMDISGELQRDVSHNVLKVRLDERGVMVPNSYSAELRNDVDKMNEVQSDTYCGSCYGGLEPEGGCCNTCEQVRTAYVNRGWSFSNPDAIEQCKNEGWSDKLREQANEGCNISGRIRVNKVIGNIHLSPGRSFQTNSRNIYELVPYLREDGNRHDFSHTIHTFAFEGDDEYDYWKAEAGKAMRKRLEITADPLDNTYARTSKAQYMFQYFLKVVSTQFRTYDGHVVNTHQYSTTSFERDLSEGGQGDTPQGIHVQHGVAGVPGAFFNFEISPILVVHSDTRQAFAHFVTSTCAIVGGVLTVASLLDSILFATGRVLKKSGVSGVGAGTGYGGAKIM</sequence>
<evidence type="ECO:0000256" key="1">
    <source>
        <dbReference type="ARBA" id="ARBA00009884"/>
    </source>
</evidence>
<dbReference type="Pfam" id="PF00995">
    <property type="entry name" value="Sec1"/>
    <property type="match status" value="1"/>
</dbReference>
<keyword evidence="5" id="KW-1185">Reference proteome</keyword>
<dbReference type="GO" id="GO:0016192">
    <property type="term" value="P:vesicle-mediated transport"/>
    <property type="evidence" value="ECO:0007669"/>
    <property type="project" value="InterPro"/>
</dbReference>
<dbReference type="InterPro" id="IPR043154">
    <property type="entry name" value="Sec-1-like_dom1"/>
</dbReference>
<dbReference type="PANTHER" id="PTHR11679">
    <property type="entry name" value="VESICLE PROTEIN SORTING-ASSOCIATED"/>
    <property type="match status" value="1"/>
</dbReference>
<dbReference type="Gene3D" id="3.40.50.2060">
    <property type="match status" value="1"/>
</dbReference>
<dbReference type="EMBL" id="MU150232">
    <property type="protein sequence ID" value="KAF9468521.1"/>
    <property type="molecule type" value="Genomic_DNA"/>
</dbReference>
<accession>A0A9P5YH38</accession>
<comment type="similarity">
    <text evidence="1">Belongs to the STXBP/unc-18/SEC1 family.</text>
</comment>
<evidence type="ECO:0000259" key="2">
    <source>
        <dbReference type="Pfam" id="PF07970"/>
    </source>
</evidence>
<feature type="domain" description="Endoplasmic reticulum vesicle transporter C-terminal" evidence="2">
    <location>
        <begin position="726"/>
        <end position="976"/>
    </location>
</feature>
<dbReference type="Proteomes" id="UP000807353">
    <property type="component" value="Unassembled WGS sequence"/>
</dbReference>
<dbReference type="Gene3D" id="3.90.830.10">
    <property type="entry name" value="Syntaxin Binding Protein 1, Chain A, domain 2"/>
    <property type="match status" value="1"/>
</dbReference>
<evidence type="ECO:0000259" key="3">
    <source>
        <dbReference type="Pfam" id="PF13850"/>
    </source>
</evidence>
<evidence type="ECO:0000313" key="4">
    <source>
        <dbReference type="EMBL" id="KAF9468521.1"/>
    </source>
</evidence>
<dbReference type="InterPro" id="IPR012936">
    <property type="entry name" value="Erv_C"/>
</dbReference>
<proteinExistence type="inferred from homology"/>
<feature type="domain" description="Endoplasmic reticulum vesicle transporter N-terminal" evidence="3">
    <location>
        <begin position="600"/>
        <end position="680"/>
    </location>
</feature>
<reference evidence="4" key="1">
    <citation type="submission" date="2020-11" db="EMBL/GenBank/DDBJ databases">
        <authorList>
            <consortium name="DOE Joint Genome Institute"/>
            <person name="Ahrendt S."/>
            <person name="Riley R."/>
            <person name="Andreopoulos W."/>
            <person name="Labutti K."/>
            <person name="Pangilinan J."/>
            <person name="Ruiz-Duenas F.J."/>
            <person name="Barrasa J.M."/>
            <person name="Sanchez-Garcia M."/>
            <person name="Camarero S."/>
            <person name="Miyauchi S."/>
            <person name="Serrano A."/>
            <person name="Linde D."/>
            <person name="Babiker R."/>
            <person name="Drula E."/>
            <person name="Ayuso-Fernandez I."/>
            <person name="Pacheco R."/>
            <person name="Padilla G."/>
            <person name="Ferreira P."/>
            <person name="Barriuso J."/>
            <person name="Kellner H."/>
            <person name="Castanera R."/>
            <person name="Alfaro M."/>
            <person name="Ramirez L."/>
            <person name="Pisabarro A.G."/>
            <person name="Kuo A."/>
            <person name="Tritt A."/>
            <person name="Lipzen A."/>
            <person name="He G."/>
            <person name="Yan M."/>
            <person name="Ng V."/>
            <person name="Cullen D."/>
            <person name="Martin F."/>
            <person name="Rosso M.-N."/>
            <person name="Henrissat B."/>
            <person name="Hibbett D."/>
            <person name="Martinez A.T."/>
            <person name="Grigoriev I.V."/>
        </authorList>
    </citation>
    <scope>NUCLEOTIDE SEQUENCE</scope>
    <source>
        <strain evidence="4">CBS 247.69</strain>
    </source>
</reference>
<dbReference type="OrthoDB" id="10266265at2759"/>
<protein>
    <submittedName>
        <fullName evidence="4">Sec1-like protein</fullName>
    </submittedName>
</protein>
<evidence type="ECO:0000313" key="5">
    <source>
        <dbReference type="Proteomes" id="UP000807353"/>
    </source>
</evidence>
<dbReference type="AlphaFoldDB" id="A0A9P5YH38"/>
<name>A0A9P5YH38_9AGAR</name>
<comment type="caution">
    <text evidence="4">The sequence shown here is derived from an EMBL/GenBank/DDBJ whole genome shotgun (WGS) entry which is preliminary data.</text>
</comment>
<organism evidence="4 5">
    <name type="scientific">Collybia nuda</name>
    <dbReference type="NCBI Taxonomy" id="64659"/>
    <lineage>
        <taxon>Eukaryota</taxon>
        <taxon>Fungi</taxon>
        <taxon>Dikarya</taxon>
        <taxon>Basidiomycota</taxon>
        <taxon>Agaricomycotina</taxon>
        <taxon>Agaricomycetes</taxon>
        <taxon>Agaricomycetidae</taxon>
        <taxon>Agaricales</taxon>
        <taxon>Tricholomatineae</taxon>
        <taxon>Clitocybaceae</taxon>
        <taxon>Collybia</taxon>
    </lineage>
</organism>
<dbReference type="Pfam" id="PF07970">
    <property type="entry name" value="COPIIcoated_ERV"/>
    <property type="match status" value="1"/>
</dbReference>
<dbReference type="SUPFAM" id="SSF56815">
    <property type="entry name" value="Sec1/munc18-like (SM) proteins"/>
    <property type="match status" value="1"/>
</dbReference>
<dbReference type="Gene3D" id="3.40.50.1910">
    <property type="match status" value="1"/>
</dbReference>
<dbReference type="Gene3D" id="1.25.40.60">
    <property type="match status" value="1"/>
</dbReference>
<gene>
    <name evidence="4" type="ORF">BDZ94DRAFT_1287030</name>
</gene>
<dbReference type="Pfam" id="PF13850">
    <property type="entry name" value="ERGIC_N"/>
    <property type="match status" value="1"/>
</dbReference>